<dbReference type="EMBL" id="JAEPDI010000006">
    <property type="protein sequence ID" value="MCG7939524.1"/>
    <property type="molecule type" value="Genomic_DNA"/>
</dbReference>
<dbReference type="AlphaFoldDB" id="A0A9E4K6V0"/>
<comment type="similarity">
    <text evidence="1">Belongs to the metallo-beta-lactamase superfamily. Class-B beta-lactamase family.</text>
</comment>
<feature type="domain" description="Metallo-beta-lactamase" evidence="3">
    <location>
        <begin position="52"/>
        <end position="232"/>
    </location>
</feature>
<name>A0A9E4K6V0_9GAMM</name>
<dbReference type="InterPro" id="IPR001279">
    <property type="entry name" value="Metallo-B-lactamas"/>
</dbReference>
<feature type="chain" id="PRO_5038352741" evidence="2">
    <location>
        <begin position="19"/>
        <end position="313"/>
    </location>
</feature>
<dbReference type="GO" id="GO:0017001">
    <property type="term" value="P:antibiotic catabolic process"/>
    <property type="evidence" value="ECO:0007669"/>
    <property type="project" value="UniProtKB-ARBA"/>
</dbReference>
<gene>
    <name evidence="4" type="ORF">JAZ04_11825</name>
</gene>
<dbReference type="SUPFAM" id="SSF56281">
    <property type="entry name" value="Metallo-hydrolase/oxidoreductase"/>
    <property type="match status" value="1"/>
</dbReference>
<dbReference type="SMART" id="SM00849">
    <property type="entry name" value="Lactamase_B"/>
    <property type="match status" value="1"/>
</dbReference>
<feature type="signal peptide" evidence="2">
    <location>
        <begin position="1"/>
        <end position="18"/>
    </location>
</feature>
<accession>A0A9E4K6V0</accession>
<comment type="caution">
    <text evidence="4">The sequence shown here is derived from an EMBL/GenBank/DDBJ whole genome shotgun (WGS) entry which is preliminary data.</text>
</comment>
<dbReference type="Pfam" id="PF00753">
    <property type="entry name" value="Lactamase_B"/>
    <property type="match status" value="1"/>
</dbReference>
<dbReference type="InterPro" id="IPR050855">
    <property type="entry name" value="NDM-1-like"/>
</dbReference>
<dbReference type="InterPro" id="IPR036866">
    <property type="entry name" value="RibonucZ/Hydroxyglut_hydro"/>
</dbReference>
<keyword evidence="2" id="KW-0732">Signal</keyword>
<proteinExistence type="inferred from homology"/>
<evidence type="ECO:0000259" key="3">
    <source>
        <dbReference type="SMART" id="SM00849"/>
    </source>
</evidence>
<dbReference type="Gene3D" id="3.60.15.10">
    <property type="entry name" value="Ribonuclease Z/Hydroxyacylglutathione hydrolase-like"/>
    <property type="match status" value="1"/>
</dbReference>
<evidence type="ECO:0000313" key="5">
    <source>
        <dbReference type="Proteomes" id="UP000886687"/>
    </source>
</evidence>
<evidence type="ECO:0000313" key="4">
    <source>
        <dbReference type="EMBL" id="MCG7939524.1"/>
    </source>
</evidence>
<reference evidence="4" key="1">
    <citation type="journal article" date="2021" name="Proc. Natl. Acad. Sci. U.S.A.">
        <title>Global biogeography of chemosynthetic symbionts reveals both localized and globally distributed symbiont groups. .</title>
        <authorList>
            <person name="Osvatic J.T."/>
            <person name="Wilkins L.G.E."/>
            <person name="Leibrecht L."/>
            <person name="Leray M."/>
            <person name="Zauner S."/>
            <person name="Polzin J."/>
            <person name="Camacho Y."/>
            <person name="Gros O."/>
            <person name="van Gils J.A."/>
            <person name="Eisen J.A."/>
            <person name="Petersen J.M."/>
            <person name="Yuen B."/>
        </authorList>
    </citation>
    <scope>NUCLEOTIDE SEQUENCE</scope>
    <source>
        <strain evidence="4">MAGL173</strain>
    </source>
</reference>
<evidence type="ECO:0000256" key="1">
    <source>
        <dbReference type="ARBA" id="ARBA00005250"/>
    </source>
</evidence>
<dbReference type="CDD" id="cd16282">
    <property type="entry name" value="metallo-hydrolase-like_MBL-fold"/>
    <property type="match status" value="1"/>
</dbReference>
<dbReference type="InterPro" id="IPR030811">
    <property type="entry name" value="SoxH-rel_PQQ_1"/>
</dbReference>
<dbReference type="PANTHER" id="PTHR42951">
    <property type="entry name" value="METALLO-BETA-LACTAMASE DOMAIN-CONTAINING"/>
    <property type="match status" value="1"/>
</dbReference>
<dbReference type="PANTHER" id="PTHR42951:SF4">
    <property type="entry name" value="ACYL-COENZYME A THIOESTERASE MBLAC2"/>
    <property type="match status" value="1"/>
</dbReference>
<sequence>MRCLIFISVLLLVGVCQAVERDYQLKPQQVAEDTYVLIGHDEHFSFSNGGNIVNTGFIVTEAGVVVIDSGPSRLYGEQLKAAIARVTDKPVVKLFITHMHPDHFLGNQAFEDLPIGALKKTQGGIRLLGETFNDNLYRLVGSWMKGTRVVAPNLQVEPGLEEIGGHRLQLIALKGHTGADLVILDQTSGVLFAGDLVFYGRTPTTPHARLDEWQAALQQLQKLDFKVLVPGHGPPVTSEVAISQTSAYLNWLQTYLTEQAGSGAAMAELLQPEAPQHLRELAVFSEEYTRSLSHLYPALEAAALAEGKVEQQQ</sequence>
<dbReference type="NCBIfam" id="TIGR04558">
    <property type="entry name" value="SoxH_rel_PQQ_1"/>
    <property type="match status" value="1"/>
</dbReference>
<organism evidence="4 5">
    <name type="scientific">Candidatus Thiodiazotropha lotti</name>
    <dbReference type="NCBI Taxonomy" id="2792787"/>
    <lineage>
        <taxon>Bacteria</taxon>
        <taxon>Pseudomonadati</taxon>
        <taxon>Pseudomonadota</taxon>
        <taxon>Gammaproteobacteria</taxon>
        <taxon>Chromatiales</taxon>
        <taxon>Sedimenticolaceae</taxon>
        <taxon>Candidatus Thiodiazotropha</taxon>
    </lineage>
</organism>
<protein>
    <submittedName>
        <fullName evidence="4">Quinoprotein relay system zinc metallohydrolase 1</fullName>
    </submittedName>
</protein>
<evidence type="ECO:0000256" key="2">
    <source>
        <dbReference type="SAM" id="SignalP"/>
    </source>
</evidence>
<dbReference type="Proteomes" id="UP000886687">
    <property type="component" value="Unassembled WGS sequence"/>
</dbReference>